<reference evidence="1 2" key="1">
    <citation type="journal article" date="2023" name="Genome Announc.">
        <title>Pan-Genome Analyses of the Genus Cohnella and Proposal of the Novel Species Cohnella silvisoli sp. nov., Isolated from Forest Soil.</title>
        <authorList>
            <person name="Wang C."/>
            <person name="Mao L."/>
            <person name="Bao G."/>
            <person name="Zhu H."/>
        </authorList>
    </citation>
    <scope>NUCLEOTIDE SEQUENCE [LARGE SCALE GENOMIC DNA]</scope>
    <source>
        <strain evidence="1 2">NL03-T5-1</strain>
    </source>
</reference>
<dbReference type="Proteomes" id="UP001493487">
    <property type="component" value="Unassembled WGS sequence"/>
</dbReference>
<evidence type="ECO:0008006" key="3">
    <source>
        <dbReference type="Google" id="ProtNLM"/>
    </source>
</evidence>
<protein>
    <recommendedName>
        <fullName evidence="3">50S ribosomal protein L33</fullName>
    </recommendedName>
</protein>
<sequence length="83" mass="9019">MAHITRSQAQKMVGKSIYAVRKDGSAVSGKLVRVSGDQLVLEQPKGKKVQTKAIFPLLLFDVLAIDTFDGFGFDGFGGGFGWW</sequence>
<name>A0ABV1KXA9_9BACL</name>
<gene>
    <name evidence="1" type="ORF">QJS35_20425</name>
</gene>
<dbReference type="EMBL" id="JASKHM010000012">
    <property type="protein sequence ID" value="MEQ4484755.1"/>
    <property type="molecule type" value="Genomic_DNA"/>
</dbReference>
<evidence type="ECO:0000313" key="1">
    <source>
        <dbReference type="EMBL" id="MEQ4484755.1"/>
    </source>
</evidence>
<dbReference type="RefSeq" id="WP_232187129.1">
    <property type="nucleotide sequence ID" value="NZ_JAIOAP010000011.1"/>
</dbReference>
<organism evidence="1 2">
    <name type="scientific">Cohnella silvisoli</name>
    <dbReference type="NCBI Taxonomy" id="2873699"/>
    <lineage>
        <taxon>Bacteria</taxon>
        <taxon>Bacillati</taxon>
        <taxon>Bacillota</taxon>
        <taxon>Bacilli</taxon>
        <taxon>Bacillales</taxon>
        <taxon>Paenibacillaceae</taxon>
        <taxon>Cohnella</taxon>
    </lineage>
</organism>
<proteinExistence type="predicted"/>
<accession>A0ABV1KXA9</accession>
<keyword evidence="2" id="KW-1185">Reference proteome</keyword>
<evidence type="ECO:0000313" key="2">
    <source>
        <dbReference type="Proteomes" id="UP001493487"/>
    </source>
</evidence>
<comment type="caution">
    <text evidence="1">The sequence shown here is derived from an EMBL/GenBank/DDBJ whole genome shotgun (WGS) entry which is preliminary data.</text>
</comment>